<dbReference type="RefSeq" id="WP_180724616.1">
    <property type="nucleotide sequence ID" value="NZ_AP023175.1"/>
</dbReference>
<reference evidence="1 2" key="1">
    <citation type="journal article" date="2020" name="Genes (Basel)">
        <title>Genomic Comparison of Insect Gut Symbionts from Divergent Burkholderia Subclades.</title>
        <authorList>
            <person name="Takeshita K."/>
            <person name="Kikuchi Y."/>
        </authorList>
    </citation>
    <scope>NUCLEOTIDE SEQUENCE [LARGE SCALE GENOMIC DNA]</scope>
    <source>
        <strain evidence="1 2">PGU16</strain>
    </source>
</reference>
<sequence>MVTGPIVKAPVDIPARFAHEDILIDGAIGFTSTPAGPMFDPSDDQSAIRIPTLVRVRSADGVPLEGLTARDFSAAFWGAGELEKIKVLTCDPMHTKKGPTSEAGISTLGMYSLYLKMPELWWWQTPDNKRDITNLVFILNVSILDTRGSIVVSKTGQVFLTTPCLHMPRVYREEDDA</sequence>
<protein>
    <submittedName>
        <fullName evidence="1">Uncharacterized protein</fullName>
    </submittedName>
</protein>
<dbReference type="EMBL" id="AP023175">
    <property type="protein sequence ID" value="BCF90991.1"/>
    <property type="molecule type" value="Genomic_DNA"/>
</dbReference>
<gene>
    <name evidence="1" type="ORF">PPGU16_40580</name>
</gene>
<dbReference type="KEGG" id="plad:PPGU16_40580"/>
<name>A0A7I8BS38_9BURK</name>
<keyword evidence="2" id="KW-1185">Reference proteome</keyword>
<evidence type="ECO:0000313" key="2">
    <source>
        <dbReference type="Proteomes" id="UP000510888"/>
    </source>
</evidence>
<dbReference type="AlphaFoldDB" id="A0A7I8BS38"/>
<accession>A0A7I8BS38</accession>
<evidence type="ECO:0000313" key="1">
    <source>
        <dbReference type="EMBL" id="BCF90991.1"/>
    </source>
</evidence>
<dbReference type="Proteomes" id="UP000510888">
    <property type="component" value="Chromosome 2"/>
</dbReference>
<organism evidence="1 2">
    <name type="scientific">Paraburkholderia largidicola</name>
    <dbReference type="NCBI Taxonomy" id="3014751"/>
    <lineage>
        <taxon>Bacteria</taxon>
        <taxon>Pseudomonadati</taxon>
        <taxon>Pseudomonadota</taxon>
        <taxon>Betaproteobacteria</taxon>
        <taxon>Burkholderiales</taxon>
        <taxon>Burkholderiaceae</taxon>
        <taxon>Paraburkholderia</taxon>
    </lineage>
</organism>
<proteinExistence type="predicted"/>